<accession>A0A370FPS9</accession>
<protein>
    <submittedName>
        <fullName evidence="3">Citrate synthase</fullName>
    </submittedName>
</protein>
<dbReference type="InterPro" id="IPR002020">
    <property type="entry name" value="Citrate_synthase"/>
</dbReference>
<dbReference type="STRING" id="433924.NS331_12395"/>
<keyword evidence="2" id="KW-0808">Transferase</keyword>
<evidence type="ECO:0000313" key="4">
    <source>
        <dbReference type="Proteomes" id="UP000255265"/>
    </source>
</evidence>
<dbReference type="GO" id="GO:0006099">
    <property type="term" value="P:tricarboxylic acid cycle"/>
    <property type="evidence" value="ECO:0007669"/>
    <property type="project" value="TreeGrafter"/>
</dbReference>
<dbReference type="SUPFAM" id="SSF48256">
    <property type="entry name" value="Citrate synthase"/>
    <property type="match status" value="1"/>
</dbReference>
<dbReference type="InterPro" id="IPR036969">
    <property type="entry name" value="Citrate_synthase_sf"/>
</dbReference>
<dbReference type="Proteomes" id="UP000255265">
    <property type="component" value="Unassembled WGS sequence"/>
</dbReference>
<comment type="caution">
    <text evidence="3">The sequence shown here is derived from an EMBL/GenBank/DDBJ whole genome shotgun (WGS) entry which is preliminary data.</text>
</comment>
<organism evidence="3 4">
    <name type="scientific">Pseudacidovorax intermedius</name>
    <dbReference type="NCBI Taxonomy" id="433924"/>
    <lineage>
        <taxon>Bacteria</taxon>
        <taxon>Pseudomonadati</taxon>
        <taxon>Pseudomonadota</taxon>
        <taxon>Betaproteobacteria</taxon>
        <taxon>Burkholderiales</taxon>
        <taxon>Comamonadaceae</taxon>
        <taxon>Pseudacidovorax</taxon>
    </lineage>
</organism>
<dbReference type="AlphaFoldDB" id="A0A370FPS9"/>
<dbReference type="PANTHER" id="PTHR11739:SF4">
    <property type="entry name" value="CITRATE SYNTHASE, PEROXISOMAL"/>
    <property type="match status" value="1"/>
</dbReference>
<dbReference type="GO" id="GO:0005975">
    <property type="term" value="P:carbohydrate metabolic process"/>
    <property type="evidence" value="ECO:0007669"/>
    <property type="project" value="TreeGrafter"/>
</dbReference>
<dbReference type="PRINTS" id="PR00143">
    <property type="entry name" value="CITRTSNTHASE"/>
</dbReference>
<evidence type="ECO:0000313" key="3">
    <source>
        <dbReference type="EMBL" id="RDI29055.1"/>
    </source>
</evidence>
<dbReference type="Pfam" id="PF00285">
    <property type="entry name" value="Citrate_synt"/>
    <property type="match status" value="1"/>
</dbReference>
<keyword evidence="4" id="KW-1185">Reference proteome</keyword>
<name>A0A370FPS9_9BURK</name>
<dbReference type="CDD" id="cd06102">
    <property type="entry name" value="citrate_synt_like_2"/>
    <property type="match status" value="1"/>
</dbReference>
<dbReference type="InterPro" id="IPR016142">
    <property type="entry name" value="Citrate_synth-like_lrg_a-sub"/>
</dbReference>
<sequence>MLTSILIHSINMTAAEKLPLWLPAADALALLKVRPQTLYANVSRGRIRTRADTADPRRSLYHRDDVQRLAARRQGRRSDAVLAGEAIQWGEPVLASGISTVVAGRLYYRGQDACALAEEGTLEQVSALLWDGPAHPFASPGGTGAPASSTAPLAAAMTALAARAAADPPARGRGRPALLQEAAGLMGLLADALAGPSRGERVHERLAAAWRRPKAADLIRRALVLLADHELNASTFAARVTASTGASLAASVLSGLAALNGPLHGGAARATLGLIRAAEREGVDAAMHEWLSLGRRLPAFGHPLYPQGDVRCQALLAHVDLPAPYAELREAGERLMGEKANVDFALAALTTAHRLPAHAPLVLFALARAVGWIAHALEQQATGTLIRPRARYTGPAPSGLVTAARDAGA</sequence>
<dbReference type="Gene3D" id="1.10.580.10">
    <property type="entry name" value="Citrate Synthase, domain 1"/>
    <property type="match status" value="1"/>
</dbReference>
<dbReference type="GO" id="GO:0046912">
    <property type="term" value="F:acyltransferase activity, acyl groups converted into alkyl on transfer"/>
    <property type="evidence" value="ECO:0007669"/>
    <property type="project" value="InterPro"/>
</dbReference>
<reference evidence="3 4" key="1">
    <citation type="submission" date="2018-07" db="EMBL/GenBank/DDBJ databases">
        <title>Genomic Encyclopedia of Type Strains, Phase IV (KMG-IV): sequencing the most valuable type-strain genomes for metagenomic binning, comparative biology and taxonomic classification.</title>
        <authorList>
            <person name="Goeker M."/>
        </authorList>
    </citation>
    <scope>NUCLEOTIDE SEQUENCE [LARGE SCALE GENOMIC DNA]</scope>
    <source>
        <strain evidence="3 4">DSM 21352</strain>
    </source>
</reference>
<proteinExistence type="inferred from homology"/>
<dbReference type="PANTHER" id="PTHR11739">
    <property type="entry name" value="CITRATE SYNTHASE"/>
    <property type="match status" value="1"/>
</dbReference>
<dbReference type="EMBL" id="QQAV01000001">
    <property type="protein sequence ID" value="RDI29055.1"/>
    <property type="molecule type" value="Genomic_DNA"/>
</dbReference>
<evidence type="ECO:0000256" key="2">
    <source>
        <dbReference type="ARBA" id="ARBA00022679"/>
    </source>
</evidence>
<evidence type="ECO:0000256" key="1">
    <source>
        <dbReference type="ARBA" id="ARBA00010566"/>
    </source>
</evidence>
<comment type="similarity">
    <text evidence="1">Belongs to the citrate synthase family.</text>
</comment>
<dbReference type="OrthoDB" id="9800864at2"/>
<gene>
    <name evidence="3" type="ORF">DFR41_101811</name>
</gene>
<dbReference type="GO" id="GO:0005829">
    <property type="term" value="C:cytosol"/>
    <property type="evidence" value="ECO:0007669"/>
    <property type="project" value="TreeGrafter"/>
</dbReference>